<sequence length="87" mass="10013">MAQEEQERPGRNFFDDLMFGARPEEEEQPENEEVSEETEMSEAQMEQTMAQIAAIMDTAEKLKPYAKHLAPIWDAIKKVAITKPKDD</sequence>
<comment type="caution">
    <text evidence="2">The sequence shown here is derived from an EMBL/GenBank/DDBJ whole genome shotgun (WGS) entry which is preliminary data.</text>
</comment>
<gene>
    <name evidence="2" type="ORF">EBO34_08950</name>
</gene>
<evidence type="ECO:0000313" key="2">
    <source>
        <dbReference type="EMBL" id="RNA70040.1"/>
    </source>
</evidence>
<feature type="compositionally biased region" description="Acidic residues" evidence="1">
    <location>
        <begin position="24"/>
        <end position="40"/>
    </location>
</feature>
<dbReference type="EMBL" id="RHIB01000001">
    <property type="protein sequence ID" value="RNA70040.1"/>
    <property type="molecule type" value="Genomic_DNA"/>
</dbReference>
<dbReference type="AlphaFoldDB" id="A0A3M7TWL3"/>
<organism evidence="2 3">
    <name type="scientific">Alteribacter keqinensis</name>
    <dbReference type="NCBI Taxonomy" id="2483800"/>
    <lineage>
        <taxon>Bacteria</taxon>
        <taxon>Bacillati</taxon>
        <taxon>Bacillota</taxon>
        <taxon>Bacilli</taxon>
        <taxon>Bacillales</taxon>
        <taxon>Bacillaceae</taxon>
        <taxon>Alteribacter</taxon>
    </lineage>
</organism>
<evidence type="ECO:0000256" key="1">
    <source>
        <dbReference type="SAM" id="MobiDB-lite"/>
    </source>
</evidence>
<proteinExistence type="predicted"/>
<accession>A0A3M7TWL3</accession>
<evidence type="ECO:0000313" key="3">
    <source>
        <dbReference type="Proteomes" id="UP000278746"/>
    </source>
</evidence>
<dbReference type="Proteomes" id="UP000278746">
    <property type="component" value="Unassembled WGS sequence"/>
</dbReference>
<dbReference type="RefSeq" id="WP_122897551.1">
    <property type="nucleotide sequence ID" value="NZ_RHIB01000001.1"/>
</dbReference>
<protein>
    <submittedName>
        <fullName evidence="2">Uncharacterized protein</fullName>
    </submittedName>
</protein>
<feature type="region of interest" description="Disordered" evidence="1">
    <location>
        <begin position="1"/>
        <end position="45"/>
    </location>
</feature>
<reference evidence="2 3" key="1">
    <citation type="submission" date="2018-10" db="EMBL/GenBank/DDBJ databases">
        <title>Bacillus Keqinensis sp. nov., a moderately halophilic bacterium isolated from a saline-alkaline lake.</title>
        <authorList>
            <person name="Wang H."/>
        </authorList>
    </citation>
    <scope>NUCLEOTIDE SEQUENCE [LARGE SCALE GENOMIC DNA]</scope>
    <source>
        <strain evidence="2 3">KQ-3</strain>
    </source>
</reference>
<keyword evidence="3" id="KW-1185">Reference proteome</keyword>
<dbReference type="OrthoDB" id="2944037at2"/>
<feature type="compositionally biased region" description="Basic and acidic residues" evidence="1">
    <location>
        <begin position="1"/>
        <end position="14"/>
    </location>
</feature>
<name>A0A3M7TWL3_9BACI</name>